<feature type="region of interest" description="Disordered" evidence="10">
    <location>
        <begin position="85"/>
        <end position="106"/>
    </location>
</feature>
<dbReference type="SMART" id="SM00906">
    <property type="entry name" value="Fungal_trans"/>
    <property type="match status" value="1"/>
</dbReference>
<dbReference type="Proteomes" id="UP000829685">
    <property type="component" value="Unassembled WGS sequence"/>
</dbReference>
<evidence type="ECO:0000256" key="8">
    <source>
        <dbReference type="ARBA" id="ARBA00023242"/>
    </source>
</evidence>
<evidence type="ECO:0000256" key="1">
    <source>
        <dbReference type="ARBA" id="ARBA00004123"/>
    </source>
</evidence>
<evidence type="ECO:0000256" key="3">
    <source>
        <dbReference type="ARBA" id="ARBA00022833"/>
    </source>
</evidence>
<keyword evidence="13" id="KW-1185">Reference proteome</keyword>
<comment type="caution">
    <text evidence="12">The sequence shown here is derived from an EMBL/GenBank/DDBJ whole genome shotgun (WGS) entry which is preliminary data.</text>
</comment>
<protein>
    <recommendedName>
        <fullName evidence="11">Zn(2)-C6 fungal-type domain-containing protein</fullName>
    </recommendedName>
</protein>
<evidence type="ECO:0000256" key="4">
    <source>
        <dbReference type="ARBA" id="ARBA00023015"/>
    </source>
</evidence>
<dbReference type="PROSITE" id="PS00463">
    <property type="entry name" value="ZN2_CY6_FUNGAL_1"/>
    <property type="match status" value="1"/>
</dbReference>
<dbReference type="CDD" id="cd00067">
    <property type="entry name" value="GAL4"/>
    <property type="match status" value="1"/>
</dbReference>
<keyword evidence="9" id="KW-0119">Carbohydrate metabolism</keyword>
<accession>A0A9P9WNL6</accession>
<dbReference type="EMBL" id="JAFIMR010000012">
    <property type="protein sequence ID" value="KAI1871893.1"/>
    <property type="molecule type" value="Genomic_DNA"/>
</dbReference>
<dbReference type="InterPro" id="IPR051127">
    <property type="entry name" value="Fungal_SecMet_Regulators"/>
</dbReference>
<dbReference type="Pfam" id="PF04082">
    <property type="entry name" value="Fungal_trans"/>
    <property type="match status" value="1"/>
</dbReference>
<dbReference type="AlphaFoldDB" id="A0A9P9WNL6"/>
<keyword evidence="7" id="KW-0804">Transcription</keyword>
<keyword evidence="2" id="KW-0479">Metal-binding</keyword>
<dbReference type="Pfam" id="PF03902">
    <property type="entry name" value="Gal4_dimer"/>
    <property type="match status" value="1"/>
</dbReference>
<dbReference type="FunFam" id="4.10.240.10:FF:000009">
    <property type="entry name" value="C6 transcription factor (Gal4)"/>
    <property type="match status" value="1"/>
</dbReference>
<dbReference type="Gene3D" id="1.20.5.170">
    <property type="match status" value="1"/>
</dbReference>
<feature type="domain" description="Zn(2)-C6 fungal-type" evidence="11">
    <location>
        <begin position="12"/>
        <end position="42"/>
    </location>
</feature>
<keyword evidence="3" id="KW-0862">Zinc</keyword>
<keyword evidence="5" id="KW-0238">DNA-binding</keyword>
<feature type="compositionally biased region" description="Polar residues" evidence="10">
    <location>
        <begin position="87"/>
        <end position="104"/>
    </location>
</feature>
<sequence length="658" mass="73135">MSSPAQHAGPLACDACRVKKHKCSRERPACSACVQNRRPCHYSGRVTRSPLTRVYLTSVENRLRKLEGLFTKLLPDVNLEEALASAHSDTSSSPLPSTYQSKSPIFNPARSPETINHGTGSKISEAVPQESDGFDWQEDSSELADGMAALSVEPRGTGYLGSTAGVFFLRSLILWTGRSTLGASSHGPVAASPRSGEQNSLAVTALESLVSRQVMASLIDSYFAVYHVSYPFVHEATFRAQFHEVIPRPSSRSWQMLLSTVLALGAWCMSHPSEELHDDLYHHALALGEGTSTFESGNLTFVQALILLSNLSQKRNKPNTGSNFLGLAVRMALSLGLHRELPDWDISLLQREQRRRVWWGLYMFDSGASTTFGRPILLPGLESMDVRPVLNIHDELLTPRSTVLPVEPTTPTIYSGLQAQSSFHVHTNHISNRLLSATGISKEEALSLNETLDLWSKTVPPYFQLSQEPVSQEQWYLFARSKLWWRFWNLRIIMFLQVLLGRSMGGNSISFRSATQGLDETCRKICVEAAHLSIATIHGYLSQVVPSRIESWYSVFFIFHASLVMVLAILGDDGSSPDLSSWQADIETVRHVLRHLLVDNRLAERCADILDRIHQAEPNFGVDSMEFMEPASFDFSHWPTGDGDILESFGWLNPGQGL</sequence>
<dbReference type="CDD" id="cd14654">
    <property type="entry name" value="ZIP_Gal4"/>
    <property type="match status" value="1"/>
</dbReference>
<evidence type="ECO:0000256" key="6">
    <source>
        <dbReference type="ARBA" id="ARBA00023159"/>
    </source>
</evidence>
<dbReference type="SMART" id="SM00066">
    <property type="entry name" value="GAL4"/>
    <property type="match status" value="1"/>
</dbReference>
<dbReference type="Pfam" id="PF00172">
    <property type="entry name" value="Zn_clus"/>
    <property type="match status" value="1"/>
</dbReference>
<dbReference type="GO" id="GO:0006351">
    <property type="term" value="P:DNA-templated transcription"/>
    <property type="evidence" value="ECO:0007669"/>
    <property type="project" value="InterPro"/>
</dbReference>
<organism evidence="12 13">
    <name type="scientific">Neoarthrinium moseri</name>
    <dbReference type="NCBI Taxonomy" id="1658444"/>
    <lineage>
        <taxon>Eukaryota</taxon>
        <taxon>Fungi</taxon>
        <taxon>Dikarya</taxon>
        <taxon>Ascomycota</taxon>
        <taxon>Pezizomycotina</taxon>
        <taxon>Sordariomycetes</taxon>
        <taxon>Xylariomycetidae</taxon>
        <taxon>Amphisphaeriales</taxon>
        <taxon>Apiosporaceae</taxon>
        <taxon>Neoarthrinium</taxon>
    </lineage>
</organism>
<evidence type="ECO:0000256" key="5">
    <source>
        <dbReference type="ARBA" id="ARBA00023125"/>
    </source>
</evidence>
<evidence type="ECO:0000313" key="12">
    <source>
        <dbReference type="EMBL" id="KAI1871893.1"/>
    </source>
</evidence>
<keyword evidence="8" id="KW-0539">Nucleus</keyword>
<dbReference type="PANTHER" id="PTHR47424">
    <property type="entry name" value="REGULATORY PROTEIN GAL4"/>
    <property type="match status" value="1"/>
</dbReference>
<gene>
    <name evidence="12" type="ORF">JX265_005879</name>
</gene>
<reference evidence="12" key="1">
    <citation type="submission" date="2021-03" db="EMBL/GenBank/DDBJ databases">
        <title>Revisited historic fungal species revealed as producer of novel bioactive compounds through whole genome sequencing and comparative genomics.</title>
        <authorList>
            <person name="Vignolle G.A."/>
            <person name="Hochenegger N."/>
            <person name="Mach R.L."/>
            <person name="Mach-Aigner A.R."/>
            <person name="Javad Rahimi M."/>
            <person name="Salim K.A."/>
            <person name="Chan C.M."/>
            <person name="Lim L.B.L."/>
            <person name="Cai F."/>
            <person name="Druzhinina I.S."/>
            <person name="U'Ren J.M."/>
            <person name="Derntl C."/>
        </authorList>
    </citation>
    <scope>NUCLEOTIDE SEQUENCE</scope>
    <source>
        <strain evidence="12">TUCIM 5799</strain>
    </source>
</reference>
<dbReference type="InterPro" id="IPR001138">
    <property type="entry name" value="Zn2Cys6_DnaBD"/>
</dbReference>
<dbReference type="GO" id="GO:0000435">
    <property type="term" value="P:positive regulation of transcription from RNA polymerase II promoter by galactose"/>
    <property type="evidence" value="ECO:0007669"/>
    <property type="project" value="TreeGrafter"/>
</dbReference>
<comment type="subcellular location">
    <subcellularLocation>
        <location evidence="1">Nucleus</location>
    </subcellularLocation>
</comment>
<evidence type="ECO:0000259" key="11">
    <source>
        <dbReference type="PROSITE" id="PS50048"/>
    </source>
</evidence>
<dbReference type="PANTHER" id="PTHR47424:SF2">
    <property type="entry name" value="TRANSCRIPTION FACTOR DOMAIN-CONTAINING PROTEIN-RELATED"/>
    <property type="match status" value="1"/>
</dbReference>
<dbReference type="GO" id="GO:0008270">
    <property type="term" value="F:zinc ion binding"/>
    <property type="evidence" value="ECO:0007669"/>
    <property type="project" value="InterPro"/>
</dbReference>
<dbReference type="InterPro" id="IPR036864">
    <property type="entry name" value="Zn2-C6_fun-type_DNA-bd_sf"/>
</dbReference>
<dbReference type="InterPro" id="IPR005600">
    <property type="entry name" value="Gal4_dimer_dom"/>
</dbReference>
<keyword evidence="6" id="KW-0010">Activator</keyword>
<evidence type="ECO:0000256" key="2">
    <source>
        <dbReference type="ARBA" id="ARBA00022723"/>
    </source>
</evidence>
<dbReference type="PROSITE" id="PS50048">
    <property type="entry name" value="ZN2_CY6_FUNGAL_2"/>
    <property type="match status" value="1"/>
</dbReference>
<evidence type="ECO:0000256" key="9">
    <source>
        <dbReference type="ARBA" id="ARBA00023277"/>
    </source>
</evidence>
<dbReference type="InterPro" id="IPR007219">
    <property type="entry name" value="XnlR_reg_dom"/>
</dbReference>
<dbReference type="OrthoDB" id="3364175at2759"/>
<dbReference type="GO" id="GO:0005634">
    <property type="term" value="C:nucleus"/>
    <property type="evidence" value="ECO:0007669"/>
    <property type="project" value="UniProtKB-SubCell"/>
</dbReference>
<name>A0A9P9WNL6_9PEZI</name>
<dbReference type="GO" id="GO:0000981">
    <property type="term" value="F:DNA-binding transcription factor activity, RNA polymerase II-specific"/>
    <property type="evidence" value="ECO:0007669"/>
    <property type="project" value="InterPro"/>
</dbReference>
<keyword evidence="4" id="KW-0805">Transcription regulation</keyword>
<evidence type="ECO:0000256" key="10">
    <source>
        <dbReference type="SAM" id="MobiDB-lite"/>
    </source>
</evidence>
<dbReference type="SUPFAM" id="SSF57701">
    <property type="entry name" value="Zn2/Cys6 DNA-binding domain"/>
    <property type="match status" value="1"/>
</dbReference>
<evidence type="ECO:0000313" key="13">
    <source>
        <dbReference type="Proteomes" id="UP000829685"/>
    </source>
</evidence>
<evidence type="ECO:0000256" key="7">
    <source>
        <dbReference type="ARBA" id="ARBA00023163"/>
    </source>
</evidence>
<proteinExistence type="predicted"/>
<dbReference type="GO" id="GO:0000978">
    <property type="term" value="F:RNA polymerase II cis-regulatory region sequence-specific DNA binding"/>
    <property type="evidence" value="ECO:0007669"/>
    <property type="project" value="TreeGrafter"/>
</dbReference>
<dbReference type="Gene3D" id="4.10.240.10">
    <property type="entry name" value="Zn(2)-C6 fungal-type DNA-binding domain"/>
    <property type="match status" value="1"/>
</dbReference>
<dbReference type="CDD" id="cd12148">
    <property type="entry name" value="fungal_TF_MHR"/>
    <property type="match status" value="1"/>
</dbReference>